<evidence type="ECO:0000256" key="2">
    <source>
        <dbReference type="ARBA" id="ARBA00022840"/>
    </source>
</evidence>
<evidence type="ECO:0000313" key="4">
    <source>
        <dbReference type="EMBL" id="MDR6246422.1"/>
    </source>
</evidence>
<protein>
    <submittedName>
        <fullName evidence="4">Circadian clock protein KaiC</fullName>
    </submittedName>
</protein>
<proteinExistence type="predicted"/>
<organism evidence="4 5">
    <name type="scientific">Paenibacillus hunanensis</name>
    <dbReference type="NCBI Taxonomy" id="539262"/>
    <lineage>
        <taxon>Bacteria</taxon>
        <taxon>Bacillati</taxon>
        <taxon>Bacillota</taxon>
        <taxon>Bacilli</taxon>
        <taxon>Bacillales</taxon>
        <taxon>Paenibacillaceae</taxon>
        <taxon>Paenibacillus</taxon>
    </lineage>
</organism>
<dbReference type="Gene3D" id="3.40.50.300">
    <property type="entry name" value="P-loop containing nucleotide triphosphate hydrolases"/>
    <property type="match status" value="2"/>
</dbReference>
<dbReference type="SUPFAM" id="SSF52540">
    <property type="entry name" value="P-loop containing nucleoside triphosphate hydrolases"/>
    <property type="match status" value="2"/>
</dbReference>
<dbReference type="EMBL" id="JAVDQH010000028">
    <property type="protein sequence ID" value="MDR6246422.1"/>
    <property type="molecule type" value="Genomic_DNA"/>
</dbReference>
<dbReference type="InterPro" id="IPR027417">
    <property type="entry name" value="P-loop_NTPase"/>
</dbReference>
<dbReference type="InterPro" id="IPR010624">
    <property type="entry name" value="KaiC_dom"/>
</dbReference>
<dbReference type="RefSeq" id="WP_188778394.1">
    <property type="nucleotide sequence ID" value="NZ_BMMB01000017.1"/>
</dbReference>
<dbReference type="PRINTS" id="PR01874">
    <property type="entry name" value="DNAREPAIRADA"/>
</dbReference>
<gene>
    <name evidence="4" type="ORF">JOC58_004355</name>
</gene>
<accession>A0ABU1J4I6</accession>
<sequence>MPNTNAIKTRAIHTGIPGLDEILHGGIPPGAVVILEGEPGTGKTTIGMQFLVEGAVSFNEPGIYITFEELPEQIYEDMSGFGWDLRQLERENKLRVICMEPDILLDQMLQPNGIFEAVVKEIGCKRVVIDSISLFRMVSTQEHARNNVYTIRNIMRKHNLTSFFIREYAELAEMNIPFENYICDGIVRLSLKPLMEKYRKRTIEVLKMRGTRIMEGEHTYKFLNQGVYIVPSLSMAEDKTLTREKEVFSTGIDTLDELLGGGIPRGSVFMIDTNSKANYRYLMSSIYAQRIKDDDCTVALMSGNTPLDTFADTIELFGVSLREAARDGKAFFIEHYRRAVDSDLEKAMIRVDKVANDDYAQVLNDKLGPIFECEDTCDKRWFVYYDLNTIISERGRDFLLRYFAEEMSMWRSLGITIVVHCNFAEIGKETASFLERTCNGVIRTWVDGNYQYLQVTKSPSGRVSAPHIIANAPDEPFVQLI</sequence>
<dbReference type="InterPro" id="IPR014774">
    <property type="entry name" value="KaiC-like_dom"/>
</dbReference>
<comment type="caution">
    <text evidence="4">The sequence shown here is derived from an EMBL/GenBank/DDBJ whole genome shotgun (WGS) entry which is preliminary data.</text>
</comment>
<name>A0ABU1J4I6_9BACL</name>
<feature type="domain" description="KaiC" evidence="3">
    <location>
        <begin position="10"/>
        <end position="243"/>
    </location>
</feature>
<keyword evidence="2" id="KW-0067">ATP-binding</keyword>
<evidence type="ECO:0000313" key="5">
    <source>
        <dbReference type="Proteomes" id="UP001185028"/>
    </source>
</evidence>
<dbReference type="Pfam" id="PF06745">
    <property type="entry name" value="ATPase"/>
    <property type="match status" value="1"/>
</dbReference>
<keyword evidence="1" id="KW-0547">Nucleotide-binding</keyword>
<keyword evidence="5" id="KW-1185">Reference proteome</keyword>
<dbReference type="Proteomes" id="UP001185028">
    <property type="component" value="Unassembled WGS sequence"/>
</dbReference>
<reference evidence="4 5" key="1">
    <citation type="submission" date="2023-07" db="EMBL/GenBank/DDBJ databases">
        <title>Genomic Encyclopedia of Type Strains, Phase IV (KMG-IV): sequencing the most valuable type-strain genomes for metagenomic binning, comparative biology and taxonomic classification.</title>
        <authorList>
            <person name="Goeker M."/>
        </authorList>
    </citation>
    <scope>NUCLEOTIDE SEQUENCE [LARGE SCALE GENOMIC DNA]</scope>
    <source>
        <strain evidence="4 5">DSM 22170</strain>
    </source>
</reference>
<evidence type="ECO:0000259" key="3">
    <source>
        <dbReference type="PROSITE" id="PS51146"/>
    </source>
</evidence>
<evidence type="ECO:0000256" key="1">
    <source>
        <dbReference type="ARBA" id="ARBA00022741"/>
    </source>
</evidence>
<dbReference type="PROSITE" id="PS51146">
    <property type="entry name" value="KAIC"/>
    <property type="match status" value="1"/>
</dbReference>
<dbReference type="PANTHER" id="PTHR43637">
    <property type="entry name" value="UPF0273 PROTEIN TM_0370"/>
    <property type="match status" value="1"/>
</dbReference>